<protein>
    <submittedName>
        <fullName evidence="2">Anti-sigma regulatory factor, serine/threonine protein kinase</fullName>
    </submittedName>
</protein>
<keyword evidence="3" id="KW-1185">Reference proteome</keyword>
<gene>
    <name evidence="2" type="ORF">Dthio_PD3042</name>
</gene>
<dbReference type="CDD" id="cd16936">
    <property type="entry name" value="HATPase_RsbW-like"/>
    <property type="match status" value="1"/>
</dbReference>
<comment type="caution">
    <text evidence="2">The sequence shown here is derived from an EMBL/GenBank/DDBJ whole genome shotgun (WGS) entry which is preliminary data.</text>
</comment>
<keyword evidence="2" id="KW-0418">Kinase</keyword>
<keyword evidence="2" id="KW-0723">Serine/threonine-protein kinase</keyword>
<proteinExistence type="predicted"/>
<dbReference type="GO" id="GO:0004674">
    <property type="term" value="F:protein serine/threonine kinase activity"/>
    <property type="evidence" value="ECO:0007669"/>
    <property type="project" value="UniProtKB-KW"/>
</dbReference>
<dbReference type="InterPro" id="IPR003594">
    <property type="entry name" value="HATPase_dom"/>
</dbReference>
<evidence type="ECO:0000313" key="3">
    <source>
        <dbReference type="Proteomes" id="UP000005496"/>
    </source>
</evidence>
<dbReference type="AlphaFoldDB" id="D6SLQ2"/>
<dbReference type="Proteomes" id="UP000005496">
    <property type="component" value="Unassembled WGS sequence"/>
</dbReference>
<dbReference type="RefSeq" id="WP_008868742.1">
    <property type="nucleotide sequence ID" value="NZ_ACJN02000001.1"/>
</dbReference>
<dbReference type="OrthoDB" id="254943at2"/>
<reference evidence="2" key="1">
    <citation type="submission" date="2010-05" db="EMBL/GenBank/DDBJ databases">
        <title>The draft genome of Desulfonatronospira thiodismutans ASO3-1.</title>
        <authorList>
            <consortium name="US DOE Joint Genome Institute (JGI-PGF)"/>
            <person name="Lucas S."/>
            <person name="Copeland A."/>
            <person name="Lapidus A."/>
            <person name="Cheng J.-F."/>
            <person name="Bruce D."/>
            <person name="Goodwin L."/>
            <person name="Pitluck S."/>
            <person name="Chertkov O."/>
            <person name="Brettin T."/>
            <person name="Detter J.C."/>
            <person name="Han C."/>
            <person name="Land M.L."/>
            <person name="Hauser L."/>
            <person name="Kyrpides N."/>
            <person name="Mikhailova N."/>
            <person name="Muyzer G."/>
            <person name="Woyke T."/>
        </authorList>
    </citation>
    <scope>NUCLEOTIDE SEQUENCE [LARGE SCALE GENOMIC DNA]</scope>
    <source>
        <strain evidence="2">ASO3-1</strain>
    </source>
</reference>
<organism evidence="2 3">
    <name type="scientific">Desulfonatronospira thiodismutans ASO3-1</name>
    <dbReference type="NCBI Taxonomy" id="555779"/>
    <lineage>
        <taxon>Bacteria</taxon>
        <taxon>Pseudomonadati</taxon>
        <taxon>Thermodesulfobacteriota</taxon>
        <taxon>Desulfovibrionia</taxon>
        <taxon>Desulfovibrionales</taxon>
        <taxon>Desulfonatronovibrionaceae</taxon>
        <taxon>Desulfonatronospira</taxon>
    </lineage>
</organism>
<dbReference type="EMBL" id="ACJN02000001">
    <property type="protein sequence ID" value="EFI35613.1"/>
    <property type="molecule type" value="Genomic_DNA"/>
</dbReference>
<dbReference type="SUPFAM" id="SSF55874">
    <property type="entry name" value="ATPase domain of HSP90 chaperone/DNA topoisomerase II/histidine kinase"/>
    <property type="match status" value="1"/>
</dbReference>
<name>D6SLQ2_9BACT</name>
<dbReference type="InterPro" id="IPR036890">
    <property type="entry name" value="HATPase_C_sf"/>
</dbReference>
<dbReference type="Pfam" id="PF13581">
    <property type="entry name" value="HATPase_c_2"/>
    <property type="match status" value="1"/>
</dbReference>
<feature type="domain" description="Histidine kinase/HSP90-like ATPase" evidence="1">
    <location>
        <begin position="16"/>
        <end position="132"/>
    </location>
</feature>
<keyword evidence="2" id="KW-0808">Transferase</keyword>
<evidence type="ECO:0000259" key="1">
    <source>
        <dbReference type="Pfam" id="PF13581"/>
    </source>
</evidence>
<dbReference type="eggNOG" id="COG2172">
    <property type="taxonomic scope" value="Bacteria"/>
</dbReference>
<accession>D6SLQ2</accession>
<dbReference type="Gene3D" id="3.30.565.10">
    <property type="entry name" value="Histidine kinase-like ATPase, C-terminal domain"/>
    <property type="match status" value="1"/>
</dbReference>
<evidence type="ECO:0000313" key="2">
    <source>
        <dbReference type="EMBL" id="EFI35613.1"/>
    </source>
</evidence>
<sequence>MSSKCSVEDNSLTCFFPADTSHVEKVLQQLTYIPFLADRERVFFDLSLVLREALNNAIVHGADQDRSMEVECRVSVDSEGIDIVVVSPGHGFDWEKCLEKQLPECPTQSGWGVFLIREYTDHLVFRDQGKRLECRINLDRYQEKDRQQF</sequence>